<dbReference type="InterPro" id="IPR015422">
    <property type="entry name" value="PyrdxlP-dep_Trfase_small"/>
</dbReference>
<dbReference type="Pfam" id="PF00266">
    <property type="entry name" value="Aminotran_5"/>
    <property type="match status" value="1"/>
</dbReference>
<comment type="caution">
    <text evidence="4">The sequence shown here is derived from an EMBL/GenBank/DDBJ whole genome shotgun (WGS) entry which is preliminary data.</text>
</comment>
<proteinExistence type="predicted"/>
<protein>
    <submittedName>
        <fullName evidence="4">IscS subfamily cysteine desulfurase</fullName>
    </submittedName>
</protein>
<dbReference type="PIRSF" id="PIRSF005572">
    <property type="entry name" value="NifS"/>
    <property type="match status" value="1"/>
</dbReference>
<dbReference type="Gene3D" id="1.10.260.50">
    <property type="match status" value="1"/>
</dbReference>
<dbReference type="Proteomes" id="UP001597214">
    <property type="component" value="Unassembled WGS sequence"/>
</dbReference>
<dbReference type="EMBL" id="JBHUEM010000004">
    <property type="protein sequence ID" value="MFD1736049.1"/>
    <property type="molecule type" value="Genomic_DNA"/>
</dbReference>
<comment type="cofactor">
    <cofactor evidence="1">
        <name>pyridoxal 5'-phosphate</name>
        <dbReference type="ChEBI" id="CHEBI:597326"/>
    </cofactor>
</comment>
<feature type="domain" description="Aminotransferase class V" evidence="3">
    <location>
        <begin position="2"/>
        <end position="362"/>
    </location>
</feature>
<evidence type="ECO:0000256" key="2">
    <source>
        <dbReference type="ARBA" id="ARBA00022898"/>
    </source>
</evidence>
<name>A0ABW4LLJ8_9BACI</name>
<accession>A0ABW4LLJ8</accession>
<dbReference type="InterPro" id="IPR016454">
    <property type="entry name" value="Cysteine_dSase"/>
</dbReference>
<keyword evidence="2" id="KW-0663">Pyridoxal phosphate</keyword>
<organism evidence="4 5">
    <name type="scientific">Bacillus salitolerans</name>
    <dbReference type="NCBI Taxonomy" id="1437434"/>
    <lineage>
        <taxon>Bacteria</taxon>
        <taxon>Bacillati</taxon>
        <taxon>Bacillota</taxon>
        <taxon>Bacilli</taxon>
        <taxon>Bacillales</taxon>
        <taxon>Bacillaceae</taxon>
        <taxon>Bacillus</taxon>
    </lineage>
</organism>
<evidence type="ECO:0000256" key="1">
    <source>
        <dbReference type="ARBA" id="ARBA00001933"/>
    </source>
</evidence>
<dbReference type="InterPro" id="IPR015424">
    <property type="entry name" value="PyrdxlP-dep_Trfase"/>
</dbReference>
<dbReference type="Gene3D" id="3.90.1150.10">
    <property type="entry name" value="Aspartate Aminotransferase, domain 1"/>
    <property type="match status" value="1"/>
</dbReference>
<reference evidence="5" key="1">
    <citation type="journal article" date="2019" name="Int. J. Syst. Evol. Microbiol.">
        <title>The Global Catalogue of Microorganisms (GCM) 10K type strain sequencing project: providing services to taxonomists for standard genome sequencing and annotation.</title>
        <authorList>
            <consortium name="The Broad Institute Genomics Platform"/>
            <consortium name="The Broad Institute Genome Sequencing Center for Infectious Disease"/>
            <person name="Wu L."/>
            <person name="Ma J."/>
        </authorList>
    </citation>
    <scope>NUCLEOTIDE SEQUENCE [LARGE SCALE GENOMIC DNA]</scope>
    <source>
        <strain evidence="5">CCUG 49339</strain>
    </source>
</reference>
<dbReference type="InterPro" id="IPR015421">
    <property type="entry name" value="PyrdxlP-dep_Trfase_major"/>
</dbReference>
<keyword evidence="5" id="KW-1185">Reference proteome</keyword>
<dbReference type="RefSeq" id="WP_377927183.1">
    <property type="nucleotide sequence ID" value="NZ_JBHUEM010000004.1"/>
</dbReference>
<dbReference type="InterPro" id="IPR000192">
    <property type="entry name" value="Aminotrans_V_dom"/>
</dbReference>
<dbReference type="PANTHER" id="PTHR11601:SF36">
    <property type="entry name" value="CYSTEINE DESULFURASE NIFS-RELATED"/>
    <property type="match status" value="1"/>
</dbReference>
<dbReference type="PANTHER" id="PTHR11601">
    <property type="entry name" value="CYSTEINE DESULFURYLASE FAMILY MEMBER"/>
    <property type="match status" value="1"/>
</dbReference>
<evidence type="ECO:0000313" key="5">
    <source>
        <dbReference type="Proteomes" id="UP001597214"/>
    </source>
</evidence>
<dbReference type="NCBIfam" id="NF002806">
    <property type="entry name" value="PRK02948.1"/>
    <property type="match status" value="1"/>
</dbReference>
<dbReference type="Gene3D" id="3.40.640.10">
    <property type="entry name" value="Type I PLP-dependent aspartate aminotransferase-like (Major domain)"/>
    <property type="match status" value="1"/>
</dbReference>
<dbReference type="SUPFAM" id="SSF53383">
    <property type="entry name" value="PLP-dependent transferases"/>
    <property type="match status" value="1"/>
</dbReference>
<sequence>MIYLDYAATTPMREEAIHVFSEASRNYYGNPSSLHDIGTKANNLLESCRLEIAQSISGDPKGVFFTSGGSESNILAIRSLLNGKNQKNGAHLITTSIEHSSIFNLFKQLEKEGYLVTYLPVNHFGHISLTDLENAISENTVLASIHHANSEIGTIQPIEEIGKLLKKHGILFHSDCVQTYGKVPIDCTSSQIDSLSISSHKIYGPKGVGACYISPKVKWNSYFENTTHEKGFRPGTVNVPGIASFITATQLIHKEMKDDFKRYTQLREMLVDGLSKFSRRIQIEGHSDSVLPHIIGLSIEGIEGQYTMLECNRHGIAISTGSACSVGKQAPSKTMVAIGKSSPDAKQFIRLSLGKQTTKEDIYKTIDVLEIITSSY</sequence>
<evidence type="ECO:0000313" key="4">
    <source>
        <dbReference type="EMBL" id="MFD1736049.1"/>
    </source>
</evidence>
<gene>
    <name evidence="4" type="ORF">ACFSCX_05675</name>
</gene>
<evidence type="ECO:0000259" key="3">
    <source>
        <dbReference type="Pfam" id="PF00266"/>
    </source>
</evidence>